<dbReference type="STRING" id="637905.SVI_2492"/>
<evidence type="ECO:0000256" key="3">
    <source>
        <dbReference type="ARBA" id="ARBA00011152"/>
    </source>
</evidence>
<evidence type="ECO:0000256" key="2">
    <source>
        <dbReference type="ARBA" id="ARBA00005091"/>
    </source>
</evidence>
<protein>
    <recommendedName>
        <fullName evidence="12">Imidazole glycerol phosphate synthase subunit HisH</fullName>
        <ecNumber evidence="12">4.3.2.10</ecNumber>
    </recommendedName>
    <alternativeName>
        <fullName evidence="12">IGP synthase glutaminase subunit</fullName>
        <ecNumber evidence="12">3.5.1.2</ecNumber>
    </alternativeName>
    <alternativeName>
        <fullName evidence="12">IGP synthase subunit HisH</fullName>
    </alternativeName>
    <alternativeName>
        <fullName evidence="12">ImGP synthase subunit HisH</fullName>
        <shortName evidence="12">IGPS subunit HisH</shortName>
    </alternativeName>
</protein>
<keyword evidence="4 12" id="KW-0963">Cytoplasm</keyword>
<dbReference type="InterPro" id="IPR010139">
    <property type="entry name" value="Imidazole-glycPsynth_HisH"/>
</dbReference>
<evidence type="ECO:0000256" key="11">
    <source>
        <dbReference type="ARBA" id="ARBA00049534"/>
    </source>
</evidence>
<dbReference type="PANTHER" id="PTHR42701">
    <property type="entry name" value="IMIDAZOLE GLYCEROL PHOSPHATE SYNTHASE SUBUNIT HISH"/>
    <property type="match status" value="1"/>
</dbReference>
<dbReference type="MEROPS" id="C26.965"/>
<evidence type="ECO:0000313" key="17">
    <source>
        <dbReference type="Proteomes" id="UP000002350"/>
    </source>
</evidence>
<evidence type="ECO:0000256" key="13">
    <source>
        <dbReference type="PIRSR" id="PIRSR000495-1"/>
    </source>
</evidence>
<evidence type="ECO:0000313" key="16">
    <source>
        <dbReference type="EMBL" id="BAJ02463.1"/>
    </source>
</evidence>
<dbReference type="AlphaFoldDB" id="D4ZLB4"/>
<keyword evidence="8 12" id="KW-0368">Histidine biosynthesis</keyword>
<gene>
    <name evidence="12 16" type="primary">hisH</name>
    <name evidence="16" type="ordered locus">SVI_2492</name>
</gene>
<dbReference type="SUPFAM" id="SSF52317">
    <property type="entry name" value="Class I glutamine amidotransferase-like"/>
    <property type="match status" value="1"/>
</dbReference>
<dbReference type="GO" id="GO:0000105">
    <property type="term" value="P:L-histidine biosynthetic process"/>
    <property type="evidence" value="ECO:0007669"/>
    <property type="project" value="UniProtKB-UniRule"/>
</dbReference>
<evidence type="ECO:0000256" key="4">
    <source>
        <dbReference type="ARBA" id="ARBA00022490"/>
    </source>
</evidence>
<comment type="subcellular location">
    <subcellularLocation>
        <location evidence="1 12">Cytoplasm</location>
    </subcellularLocation>
</comment>
<dbReference type="UniPathway" id="UPA00031">
    <property type="reaction ID" value="UER00010"/>
</dbReference>
<evidence type="ECO:0000256" key="6">
    <source>
        <dbReference type="ARBA" id="ARBA00022801"/>
    </source>
</evidence>
<reference evidence="17" key="1">
    <citation type="journal article" date="2010" name="Mol. Biosyst.">
        <title>Complete genome sequence and comparative analysis of Shewanella violacea, a psychrophilic and piezophilic bacterium from deep sea floor sediments.</title>
        <authorList>
            <person name="Aono E."/>
            <person name="Baba T."/>
            <person name="Ara T."/>
            <person name="Nishi T."/>
            <person name="Nakamichi T."/>
            <person name="Inamoto E."/>
            <person name="Toyonaga H."/>
            <person name="Hasegawa M."/>
            <person name="Takai Y."/>
            <person name="Okumura Y."/>
            <person name="Baba M."/>
            <person name="Tomita M."/>
            <person name="Kato C."/>
            <person name="Oshima T."/>
            <person name="Nakasone K."/>
            <person name="Mori H."/>
        </authorList>
    </citation>
    <scope>NUCLEOTIDE SEQUENCE [LARGE SCALE GENOMIC DNA]</scope>
    <source>
        <strain evidence="17">JCM 10179 / CIP 106290 / LMG 19151 / DSS12</strain>
    </source>
</reference>
<dbReference type="NCBIfam" id="TIGR01855">
    <property type="entry name" value="IMP_synth_hisH"/>
    <property type="match status" value="1"/>
</dbReference>
<dbReference type="FunFam" id="3.40.50.880:FF:000009">
    <property type="entry name" value="Imidazole glycerol phosphate synthase subunit HisH"/>
    <property type="match status" value="1"/>
</dbReference>
<dbReference type="GO" id="GO:0004359">
    <property type="term" value="F:glutaminase activity"/>
    <property type="evidence" value="ECO:0007669"/>
    <property type="project" value="UniProtKB-EC"/>
</dbReference>
<dbReference type="InterPro" id="IPR017926">
    <property type="entry name" value="GATASE"/>
</dbReference>
<dbReference type="eggNOG" id="COG0118">
    <property type="taxonomic scope" value="Bacteria"/>
</dbReference>
<dbReference type="PIRSF" id="PIRSF000495">
    <property type="entry name" value="Amidotransf_hisH"/>
    <property type="match status" value="1"/>
</dbReference>
<evidence type="ECO:0000256" key="14">
    <source>
        <dbReference type="SAM" id="MobiDB-lite"/>
    </source>
</evidence>
<comment type="pathway">
    <text evidence="2 12">Amino-acid biosynthesis; L-histidine biosynthesis; L-histidine from 5-phospho-alpha-D-ribose 1-diphosphate: step 5/9.</text>
</comment>
<feature type="region of interest" description="Disordered" evidence="14">
    <location>
        <begin position="92"/>
        <end position="111"/>
    </location>
</feature>
<dbReference type="GO" id="GO:0000107">
    <property type="term" value="F:imidazoleglycerol-phosphate synthase activity"/>
    <property type="evidence" value="ECO:0007669"/>
    <property type="project" value="UniProtKB-UniRule"/>
</dbReference>
<dbReference type="Pfam" id="PF00117">
    <property type="entry name" value="GATase"/>
    <property type="match status" value="1"/>
</dbReference>
<keyword evidence="6 12" id="KW-0378">Hydrolase</keyword>
<dbReference type="HOGENOM" id="CLU_071837_0_0_6"/>
<comment type="catalytic activity">
    <reaction evidence="11 12">
        <text>L-glutamine + H2O = L-glutamate + NH4(+)</text>
        <dbReference type="Rhea" id="RHEA:15889"/>
        <dbReference type="ChEBI" id="CHEBI:15377"/>
        <dbReference type="ChEBI" id="CHEBI:28938"/>
        <dbReference type="ChEBI" id="CHEBI:29985"/>
        <dbReference type="ChEBI" id="CHEBI:58359"/>
        <dbReference type="EC" id="3.5.1.2"/>
    </reaction>
</comment>
<evidence type="ECO:0000256" key="1">
    <source>
        <dbReference type="ARBA" id="ARBA00004496"/>
    </source>
</evidence>
<organism evidence="16 17">
    <name type="scientific">Shewanella violacea (strain JCM 10179 / CIP 106290 / LMG 19151 / DSS12)</name>
    <dbReference type="NCBI Taxonomy" id="637905"/>
    <lineage>
        <taxon>Bacteria</taxon>
        <taxon>Pseudomonadati</taxon>
        <taxon>Pseudomonadota</taxon>
        <taxon>Gammaproteobacteria</taxon>
        <taxon>Alteromonadales</taxon>
        <taxon>Shewanellaceae</taxon>
        <taxon>Shewanella</taxon>
    </lineage>
</organism>
<name>D4ZLB4_SHEVD</name>
<keyword evidence="17" id="KW-1185">Reference proteome</keyword>
<dbReference type="HAMAP" id="MF_00278">
    <property type="entry name" value="HisH"/>
    <property type="match status" value="1"/>
</dbReference>
<dbReference type="PROSITE" id="PS51273">
    <property type="entry name" value="GATASE_TYPE_1"/>
    <property type="match status" value="1"/>
</dbReference>
<dbReference type="EC" id="3.5.1.2" evidence="12"/>
<keyword evidence="16" id="KW-0808">Transferase</keyword>
<feature type="active site" description="Nucleophile" evidence="12 13">
    <location>
        <position position="82"/>
    </location>
</feature>
<feature type="active site" evidence="12 13">
    <location>
        <position position="207"/>
    </location>
</feature>
<dbReference type="GO" id="GO:0005737">
    <property type="term" value="C:cytoplasm"/>
    <property type="evidence" value="ECO:0007669"/>
    <property type="project" value="UniProtKB-SubCell"/>
</dbReference>
<dbReference type="RefSeq" id="WP_013051767.1">
    <property type="nucleotide sequence ID" value="NC_014012.1"/>
</dbReference>
<proteinExistence type="inferred from homology"/>
<evidence type="ECO:0000256" key="7">
    <source>
        <dbReference type="ARBA" id="ARBA00022962"/>
    </source>
</evidence>
<evidence type="ECO:0000256" key="8">
    <source>
        <dbReference type="ARBA" id="ARBA00023102"/>
    </source>
</evidence>
<comment type="catalytic activity">
    <reaction evidence="10 12">
        <text>5-[(5-phospho-1-deoxy-D-ribulos-1-ylimino)methylamino]-1-(5-phospho-beta-D-ribosyl)imidazole-4-carboxamide + L-glutamine = D-erythro-1-(imidazol-4-yl)glycerol 3-phosphate + 5-amino-1-(5-phospho-beta-D-ribosyl)imidazole-4-carboxamide + L-glutamate + H(+)</text>
        <dbReference type="Rhea" id="RHEA:24793"/>
        <dbReference type="ChEBI" id="CHEBI:15378"/>
        <dbReference type="ChEBI" id="CHEBI:29985"/>
        <dbReference type="ChEBI" id="CHEBI:58278"/>
        <dbReference type="ChEBI" id="CHEBI:58359"/>
        <dbReference type="ChEBI" id="CHEBI:58475"/>
        <dbReference type="ChEBI" id="CHEBI:58525"/>
        <dbReference type="EC" id="4.3.2.10"/>
    </reaction>
</comment>
<dbReference type="EMBL" id="AP011177">
    <property type="protein sequence ID" value="BAJ02463.1"/>
    <property type="molecule type" value="Genomic_DNA"/>
</dbReference>
<sequence>MSQVTNSTVIIDTGCANLSSVRYAFERLTKDVVVSDDHQVIKAATRVVLPGVGTAGAAMASLNNKQLVELIKNLDQPVLGVCLGMQMMTDKSREQGGRDAGDKAVNEKSVNEKSVNEKSACECLGLIPTSITDLDSQGLPLPHMGWNQISPSSHPLFKGIPEGSYLYFVHSYKAPLSEFTIATCEYGERFSAAIAKDNFMGVQFHPEKSAEVGSQILRNFLALDKQAMKQQIPTLNRESRA</sequence>
<feature type="active site" evidence="12 13">
    <location>
        <position position="205"/>
    </location>
</feature>
<dbReference type="EC" id="4.3.2.10" evidence="12"/>
<dbReference type="PANTHER" id="PTHR42701:SF1">
    <property type="entry name" value="IMIDAZOLE GLYCEROL PHOSPHATE SYNTHASE SUBUNIT HISH"/>
    <property type="match status" value="1"/>
</dbReference>
<dbReference type="Proteomes" id="UP000002350">
    <property type="component" value="Chromosome"/>
</dbReference>
<dbReference type="KEGG" id="svo:SVI_2492"/>
<feature type="domain" description="Glutamine amidotransferase" evidence="15">
    <location>
        <begin position="11"/>
        <end position="221"/>
    </location>
</feature>
<evidence type="ECO:0000256" key="9">
    <source>
        <dbReference type="ARBA" id="ARBA00023239"/>
    </source>
</evidence>
<keyword evidence="5 12" id="KW-0028">Amino-acid biosynthesis</keyword>
<dbReference type="GO" id="GO:0016829">
    <property type="term" value="F:lyase activity"/>
    <property type="evidence" value="ECO:0007669"/>
    <property type="project" value="UniProtKB-KW"/>
</dbReference>
<evidence type="ECO:0000256" key="10">
    <source>
        <dbReference type="ARBA" id="ARBA00047838"/>
    </source>
</evidence>
<keyword evidence="7 12" id="KW-0315">Glutamine amidotransferase</keyword>
<comment type="subunit">
    <text evidence="3 12">Heterodimer of HisH and HisF.</text>
</comment>
<comment type="function">
    <text evidence="12">IGPS catalyzes the conversion of PRFAR and glutamine to IGP, AICAR and glutamate. The HisH subunit catalyzes the hydrolysis of glutamine to glutamate and ammonia as part of the synthesis of IGP and AICAR. The resulting ammonia molecule is channeled to the active site of HisF.</text>
</comment>
<evidence type="ECO:0000256" key="12">
    <source>
        <dbReference type="HAMAP-Rule" id="MF_00278"/>
    </source>
</evidence>
<accession>D4ZLB4</accession>
<evidence type="ECO:0000259" key="15">
    <source>
        <dbReference type="Pfam" id="PF00117"/>
    </source>
</evidence>
<dbReference type="CDD" id="cd01748">
    <property type="entry name" value="GATase1_IGP_Synthase"/>
    <property type="match status" value="1"/>
</dbReference>
<evidence type="ECO:0000256" key="5">
    <source>
        <dbReference type="ARBA" id="ARBA00022605"/>
    </source>
</evidence>
<dbReference type="InterPro" id="IPR029062">
    <property type="entry name" value="Class_I_gatase-like"/>
</dbReference>
<dbReference type="OrthoDB" id="9807137at2"/>
<dbReference type="Gene3D" id="3.40.50.880">
    <property type="match status" value="1"/>
</dbReference>
<keyword evidence="9 12" id="KW-0456">Lyase</keyword>